<feature type="transmembrane region" description="Helical" evidence="1">
    <location>
        <begin position="323"/>
        <end position="338"/>
    </location>
</feature>
<feature type="transmembrane region" description="Helical" evidence="1">
    <location>
        <begin position="168"/>
        <end position="192"/>
    </location>
</feature>
<organism evidence="2 3">
    <name type="scientific">Paenibacillus antri</name>
    <dbReference type="NCBI Taxonomy" id="2582848"/>
    <lineage>
        <taxon>Bacteria</taxon>
        <taxon>Bacillati</taxon>
        <taxon>Bacillota</taxon>
        <taxon>Bacilli</taxon>
        <taxon>Bacillales</taxon>
        <taxon>Paenibacillaceae</taxon>
        <taxon>Paenibacillus</taxon>
    </lineage>
</organism>
<keyword evidence="1" id="KW-1133">Transmembrane helix</keyword>
<feature type="transmembrane region" description="Helical" evidence="1">
    <location>
        <begin position="130"/>
        <end position="156"/>
    </location>
</feature>
<proteinExistence type="predicted"/>
<protein>
    <submittedName>
        <fullName evidence="2">EpsG family protein</fullName>
    </submittedName>
</protein>
<dbReference type="Proteomes" id="UP000309676">
    <property type="component" value="Unassembled WGS sequence"/>
</dbReference>
<dbReference type="OrthoDB" id="1649543at2"/>
<name>A0A5R9G0U6_9BACL</name>
<reference evidence="2 3" key="1">
    <citation type="submission" date="2019-05" db="EMBL/GenBank/DDBJ databases">
        <authorList>
            <person name="Narsing Rao M.P."/>
            <person name="Li W.J."/>
        </authorList>
    </citation>
    <scope>NUCLEOTIDE SEQUENCE [LARGE SCALE GENOMIC DNA]</scope>
    <source>
        <strain evidence="2 3">SYSU_K30003</strain>
    </source>
</reference>
<evidence type="ECO:0000256" key="1">
    <source>
        <dbReference type="SAM" id="Phobius"/>
    </source>
</evidence>
<dbReference type="InterPro" id="IPR049458">
    <property type="entry name" value="EpsG-like"/>
</dbReference>
<dbReference type="AlphaFoldDB" id="A0A5R9G0U6"/>
<sequence length="355" mass="40508">MTILYMNLAAVYLLAFMSRYLSTRTAIGPAGIRPSYYFGLLAAASLCLVSGLRRNIGDTFFYMHSYVVEDFSLENLSLSGDFGFTILQALLHRITDDPQILIFVTGVATNALIVVVLLKYSRMIELALFVYIASGMFTVSMNGIRQYLAAAIIFAGLKYVLNGDWKKYFCIVLFASTFHKTALILLPIYFLVRREAWTKMTLMLLGVAVMLALGFNLVSNILFAALGDTKYSVYSEFNEGGANVIRLAVNMVPIVIAYLGRHKLRQLWPKSDYIVNLALLSNVIMLIATQNWIFARLNIYFDLYNLILISWGVKLFVEKHRSLIYYGMIAFYAVYFFFEHDIILNLHYQSDYIRF</sequence>
<comment type="caution">
    <text evidence="2">The sequence shown here is derived from an EMBL/GenBank/DDBJ whole genome shotgun (WGS) entry which is preliminary data.</text>
</comment>
<dbReference type="EMBL" id="VCIW01000021">
    <property type="protein sequence ID" value="TLS49401.1"/>
    <property type="molecule type" value="Genomic_DNA"/>
</dbReference>
<feature type="transmembrane region" description="Helical" evidence="1">
    <location>
        <begin position="100"/>
        <end position="118"/>
    </location>
</feature>
<feature type="transmembrane region" description="Helical" evidence="1">
    <location>
        <begin position="204"/>
        <end position="224"/>
    </location>
</feature>
<gene>
    <name evidence="2" type="ORF">FE782_25115</name>
</gene>
<keyword evidence="1" id="KW-0472">Membrane</keyword>
<dbReference type="Pfam" id="PF14897">
    <property type="entry name" value="EpsG"/>
    <property type="match status" value="1"/>
</dbReference>
<keyword evidence="3" id="KW-1185">Reference proteome</keyword>
<feature type="transmembrane region" description="Helical" evidence="1">
    <location>
        <begin position="34"/>
        <end position="52"/>
    </location>
</feature>
<evidence type="ECO:0000313" key="3">
    <source>
        <dbReference type="Proteomes" id="UP000309676"/>
    </source>
</evidence>
<feature type="transmembrane region" description="Helical" evidence="1">
    <location>
        <begin position="244"/>
        <end position="261"/>
    </location>
</feature>
<dbReference type="RefSeq" id="WP_138197118.1">
    <property type="nucleotide sequence ID" value="NZ_VCIW01000021.1"/>
</dbReference>
<feature type="transmembrane region" description="Helical" evidence="1">
    <location>
        <begin position="299"/>
        <end position="316"/>
    </location>
</feature>
<accession>A0A5R9G0U6</accession>
<feature type="transmembrane region" description="Helical" evidence="1">
    <location>
        <begin position="273"/>
        <end position="293"/>
    </location>
</feature>
<keyword evidence="1" id="KW-0812">Transmembrane</keyword>
<evidence type="ECO:0000313" key="2">
    <source>
        <dbReference type="EMBL" id="TLS49401.1"/>
    </source>
</evidence>